<keyword evidence="7" id="KW-0482">Metalloprotease</keyword>
<sequence>MKFDYSAAEPAPRRSAHRIVLIVALCGVGIAALMSRETSANRHMPDSAMAPMLLDGDNAARYDESIQSALTDSLAVPQASEWTNIKVRSGDTLSTIFDAQGLPPDEWMALLKLGGDTLELKRLKSGEEIKIRREGDQLQELIYALDELRTLNVRRVDDQFEAVTLTAEIEHRQAQAAGTITSSLFNDGARAGLTDRMVMELAEIFGYDVDFALDLRQGDRFAVVYDELYKGDKRIRLGDILAAEFVNQGKTYRAIRHVGADGRVAYYTPEGQSLRKAFIRTPLDVCRISSPFNMRRRHPILNTIRAHKGVDYAASAGTPIKAVGDAKVAFVGNKNGFGRVVVLQHGSQYETLYAHMSRFRPGLSVGQRVSQGQVIGYVGSSGLATAPHLHFEFHIGNKVVNPVTVAMPRANPISGSELAKFKLSSKTMTAVLDQVNAGRMAAMAEPATAKTVTR</sequence>
<dbReference type="RefSeq" id="WP_245793135.1">
    <property type="nucleotide sequence ID" value="NZ_FQWZ01000002.1"/>
</dbReference>
<dbReference type="PANTHER" id="PTHR21666">
    <property type="entry name" value="PEPTIDASE-RELATED"/>
    <property type="match status" value="1"/>
</dbReference>
<dbReference type="Gene3D" id="3.10.450.350">
    <property type="match status" value="2"/>
</dbReference>
<evidence type="ECO:0000313" key="11">
    <source>
        <dbReference type="EMBL" id="SHG67604.1"/>
    </source>
</evidence>
<dbReference type="SUPFAM" id="SSF51261">
    <property type="entry name" value="Duplicated hybrid motif"/>
    <property type="match status" value="1"/>
</dbReference>
<evidence type="ECO:0000256" key="4">
    <source>
        <dbReference type="ARBA" id="ARBA00022723"/>
    </source>
</evidence>
<dbReference type="InterPro" id="IPR045834">
    <property type="entry name" value="Csd3_N2"/>
</dbReference>
<dbReference type="Proteomes" id="UP000199758">
    <property type="component" value="Unassembled WGS sequence"/>
</dbReference>
<keyword evidence="4" id="KW-0479">Metal-binding</keyword>
<feature type="domain" description="Opacity-associated protein A LysM-like" evidence="9">
    <location>
        <begin position="81"/>
        <end position="160"/>
    </location>
</feature>
<evidence type="ECO:0000256" key="2">
    <source>
        <dbReference type="ARBA" id="ARBA00004196"/>
    </source>
</evidence>
<evidence type="ECO:0000259" key="10">
    <source>
        <dbReference type="Pfam" id="PF19425"/>
    </source>
</evidence>
<feature type="domain" description="Csd3-like second N-terminal" evidence="10">
    <location>
        <begin position="172"/>
        <end position="293"/>
    </location>
</feature>
<comment type="cofactor">
    <cofactor evidence="1">
        <name>Zn(2+)</name>
        <dbReference type="ChEBI" id="CHEBI:29105"/>
    </cofactor>
</comment>
<evidence type="ECO:0000256" key="5">
    <source>
        <dbReference type="ARBA" id="ARBA00022801"/>
    </source>
</evidence>
<dbReference type="InterPro" id="IPR016047">
    <property type="entry name" value="M23ase_b-sheet_dom"/>
</dbReference>
<dbReference type="InterPro" id="IPR011055">
    <property type="entry name" value="Dup_hybrid_motif"/>
</dbReference>
<protein>
    <submittedName>
        <fullName evidence="11">Murein DD-endopeptidase MepM and murein hydrolase activator NlpD, contain LysM domain</fullName>
    </submittedName>
</protein>
<dbReference type="Pfam" id="PF01551">
    <property type="entry name" value="Peptidase_M23"/>
    <property type="match status" value="1"/>
</dbReference>
<organism evidence="11 12">
    <name type="scientific">Hydrocarboniphaga daqingensis</name>
    <dbReference type="NCBI Taxonomy" id="490188"/>
    <lineage>
        <taxon>Bacteria</taxon>
        <taxon>Pseudomonadati</taxon>
        <taxon>Pseudomonadota</taxon>
        <taxon>Gammaproteobacteria</taxon>
        <taxon>Nevskiales</taxon>
        <taxon>Nevskiaceae</taxon>
        <taxon>Hydrocarboniphaga</taxon>
    </lineage>
</organism>
<evidence type="ECO:0000259" key="9">
    <source>
        <dbReference type="Pfam" id="PF04225"/>
    </source>
</evidence>
<dbReference type="Gene3D" id="2.70.70.10">
    <property type="entry name" value="Glucose Permease (Domain IIA)"/>
    <property type="match status" value="1"/>
</dbReference>
<dbReference type="GO" id="GO:0030313">
    <property type="term" value="C:cell envelope"/>
    <property type="evidence" value="ECO:0007669"/>
    <property type="project" value="UniProtKB-SubCell"/>
</dbReference>
<proteinExistence type="predicted"/>
<evidence type="ECO:0000256" key="6">
    <source>
        <dbReference type="ARBA" id="ARBA00022833"/>
    </source>
</evidence>
<feature type="domain" description="M23ase beta-sheet core" evidence="8">
    <location>
        <begin position="306"/>
        <end position="402"/>
    </location>
</feature>
<keyword evidence="12" id="KW-1185">Reference proteome</keyword>
<dbReference type="GO" id="GO:0006508">
    <property type="term" value="P:proteolysis"/>
    <property type="evidence" value="ECO:0007669"/>
    <property type="project" value="UniProtKB-KW"/>
</dbReference>
<name>A0A1M5LR60_9GAMM</name>
<keyword evidence="5 11" id="KW-0378">Hydrolase</keyword>
<reference evidence="11 12" key="1">
    <citation type="submission" date="2016-11" db="EMBL/GenBank/DDBJ databases">
        <authorList>
            <person name="Jaros S."/>
            <person name="Januszkiewicz K."/>
            <person name="Wedrychowicz H."/>
        </authorList>
    </citation>
    <scope>NUCLEOTIDE SEQUENCE [LARGE SCALE GENOMIC DNA]</scope>
    <source>
        <strain evidence="11 12">CGMCC 1.7049</strain>
    </source>
</reference>
<dbReference type="InterPro" id="IPR050570">
    <property type="entry name" value="Cell_wall_metabolism_enzyme"/>
</dbReference>
<dbReference type="Pfam" id="PF04225">
    <property type="entry name" value="LysM_OapA"/>
    <property type="match status" value="1"/>
</dbReference>
<evidence type="ECO:0000256" key="3">
    <source>
        <dbReference type="ARBA" id="ARBA00022670"/>
    </source>
</evidence>
<keyword evidence="6" id="KW-0862">Zinc</keyword>
<dbReference type="STRING" id="490188.SAMN04488068_1050"/>
<evidence type="ECO:0000256" key="7">
    <source>
        <dbReference type="ARBA" id="ARBA00023049"/>
    </source>
</evidence>
<dbReference type="InterPro" id="IPR007340">
    <property type="entry name" value="LysM_Opacity-associatedA"/>
</dbReference>
<gene>
    <name evidence="11" type="ORF">SAMN04488068_1050</name>
</gene>
<evidence type="ECO:0000313" key="12">
    <source>
        <dbReference type="Proteomes" id="UP000199758"/>
    </source>
</evidence>
<dbReference type="CDD" id="cd12797">
    <property type="entry name" value="M23_peptidase"/>
    <property type="match status" value="1"/>
</dbReference>
<comment type="subcellular location">
    <subcellularLocation>
        <location evidence="2">Cell envelope</location>
    </subcellularLocation>
</comment>
<dbReference type="GO" id="GO:0042834">
    <property type="term" value="F:peptidoglycan binding"/>
    <property type="evidence" value="ECO:0007669"/>
    <property type="project" value="InterPro"/>
</dbReference>
<dbReference type="Pfam" id="PF19425">
    <property type="entry name" value="Csd3_N2"/>
    <property type="match status" value="1"/>
</dbReference>
<accession>A0A1M5LR60</accession>
<evidence type="ECO:0000259" key="8">
    <source>
        <dbReference type="Pfam" id="PF01551"/>
    </source>
</evidence>
<dbReference type="GO" id="GO:0046872">
    <property type="term" value="F:metal ion binding"/>
    <property type="evidence" value="ECO:0007669"/>
    <property type="project" value="UniProtKB-KW"/>
</dbReference>
<dbReference type="GO" id="GO:0004222">
    <property type="term" value="F:metalloendopeptidase activity"/>
    <property type="evidence" value="ECO:0007669"/>
    <property type="project" value="TreeGrafter"/>
</dbReference>
<evidence type="ECO:0000256" key="1">
    <source>
        <dbReference type="ARBA" id="ARBA00001947"/>
    </source>
</evidence>
<dbReference type="AlphaFoldDB" id="A0A1M5LR60"/>
<dbReference type="EMBL" id="FQWZ01000002">
    <property type="protein sequence ID" value="SHG67604.1"/>
    <property type="molecule type" value="Genomic_DNA"/>
</dbReference>
<keyword evidence="3" id="KW-0645">Protease</keyword>
<dbReference type="PANTHER" id="PTHR21666:SF288">
    <property type="entry name" value="CELL DIVISION PROTEIN YTFB"/>
    <property type="match status" value="1"/>
</dbReference>